<keyword evidence="10 15" id="KW-0234">DNA repair</keyword>
<dbReference type="InterPro" id="IPR011545">
    <property type="entry name" value="DEAD/DEAH_box_helicase_dom"/>
</dbReference>
<reference evidence="18 19" key="1">
    <citation type="submission" date="2020-12" db="EMBL/GenBank/DDBJ databases">
        <title>Oil enriched cultivation method for isolating marine PHA-producing bacteria.</title>
        <authorList>
            <person name="Zheng W."/>
            <person name="Yu S."/>
            <person name="Huang Y."/>
        </authorList>
    </citation>
    <scope>NUCLEOTIDE SEQUENCE [LARGE SCALE GENOMIC DNA]</scope>
    <source>
        <strain evidence="18 19">SY-2-6</strain>
    </source>
</reference>
<dbReference type="SMART" id="SM00490">
    <property type="entry name" value="HELICc"/>
    <property type="match status" value="1"/>
</dbReference>
<dbReference type="GO" id="GO:0003678">
    <property type="term" value="F:DNA helicase activity"/>
    <property type="evidence" value="ECO:0007669"/>
    <property type="project" value="UniProtKB-EC"/>
</dbReference>
<evidence type="ECO:0000256" key="3">
    <source>
        <dbReference type="ARBA" id="ARBA00022741"/>
    </source>
</evidence>
<evidence type="ECO:0000256" key="14">
    <source>
        <dbReference type="ARBA" id="ARBA00048988"/>
    </source>
</evidence>
<protein>
    <recommendedName>
        <fullName evidence="2 15">ATP-dependent DNA helicase RecG</fullName>
        <ecNumber evidence="13 15">5.6.2.4</ecNumber>
    </recommendedName>
</protein>
<dbReference type="SUPFAM" id="SSF52540">
    <property type="entry name" value="P-loop containing nucleoside triphosphate hydrolases"/>
    <property type="match status" value="2"/>
</dbReference>
<organism evidence="18 19">
    <name type="scientific">Halobacillus kuroshimensis</name>
    <dbReference type="NCBI Taxonomy" id="302481"/>
    <lineage>
        <taxon>Bacteria</taxon>
        <taxon>Bacillati</taxon>
        <taxon>Bacillota</taxon>
        <taxon>Bacilli</taxon>
        <taxon>Bacillales</taxon>
        <taxon>Bacillaceae</taxon>
        <taxon>Halobacillus</taxon>
    </lineage>
</organism>
<dbReference type="InterPro" id="IPR047112">
    <property type="entry name" value="RecG/Mfd"/>
</dbReference>
<keyword evidence="7 15" id="KW-0067">ATP-binding</keyword>
<dbReference type="PANTHER" id="PTHR47964:SF1">
    <property type="entry name" value="ATP-DEPENDENT DNA HELICASE HOMOLOG RECG, CHLOROPLASTIC"/>
    <property type="match status" value="1"/>
</dbReference>
<dbReference type="InterPro" id="IPR004609">
    <property type="entry name" value="ATP-dep_DNA_helicase_RecG"/>
</dbReference>
<evidence type="ECO:0000256" key="4">
    <source>
        <dbReference type="ARBA" id="ARBA00022763"/>
    </source>
</evidence>
<evidence type="ECO:0000256" key="15">
    <source>
        <dbReference type="RuleBase" id="RU363016"/>
    </source>
</evidence>
<evidence type="ECO:0000256" key="7">
    <source>
        <dbReference type="ARBA" id="ARBA00022840"/>
    </source>
</evidence>
<dbReference type="InterPro" id="IPR014001">
    <property type="entry name" value="Helicase_ATP-bd"/>
</dbReference>
<dbReference type="GO" id="GO:0016787">
    <property type="term" value="F:hydrolase activity"/>
    <property type="evidence" value="ECO:0007669"/>
    <property type="project" value="UniProtKB-KW"/>
</dbReference>
<evidence type="ECO:0000256" key="6">
    <source>
        <dbReference type="ARBA" id="ARBA00022806"/>
    </source>
</evidence>
<dbReference type="NCBIfam" id="NF008165">
    <property type="entry name" value="PRK10917.1-3"/>
    <property type="match status" value="1"/>
</dbReference>
<dbReference type="PROSITE" id="PS51192">
    <property type="entry name" value="HELICASE_ATP_BIND_1"/>
    <property type="match status" value="1"/>
</dbReference>
<dbReference type="InterPro" id="IPR045562">
    <property type="entry name" value="RecG_dom3_C"/>
</dbReference>
<dbReference type="Proteomes" id="UP000663970">
    <property type="component" value="Unassembled WGS sequence"/>
</dbReference>
<name>A0ABS3DSW5_9BACI</name>
<evidence type="ECO:0000256" key="11">
    <source>
        <dbReference type="ARBA" id="ARBA00023235"/>
    </source>
</evidence>
<evidence type="ECO:0000256" key="1">
    <source>
        <dbReference type="ARBA" id="ARBA00007504"/>
    </source>
</evidence>
<dbReference type="NCBIfam" id="NF008168">
    <property type="entry name" value="PRK10917.2-2"/>
    <property type="match status" value="1"/>
</dbReference>
<comment type="catalytic activity">
    <reaction evidence="12 15">
        <text>Couples ATP hydrolysis with the unwinding of duplex DNA by translocating in the 3'-5' direction.</text>
        <dbReference type="EC" id="5.6.2.4"/>
    </reaction>
</comment>
<dbReference type="Pfam" id="PF17191">
    <property type="entry name" value="RecG_wedge"/>
    <property type="match status" value="1"/>
</dbReference>
<evidence type="ECO:0000259" key="16">
    <source>
        <dbReference type="PROSITE" id="PS51192"/>
    </source>
</evidence>
<dbReference type="EC" id="5.6.2.4" evidence="13 15"/>
<evidence type="ECO:0000256" key="10">
    <source>
        <dbReference type="ARBA" id="ARBA00023204"/>
    </source>
</evidence>
<dbReference type="InterPro" id="IPR027417">
    <property type="entry name" value="P-loop_NTPase"/>
</dbReference>
<comment type="similarity">
    <text evidence="1 15">Belongs to the helicase family. RecG subfamily.</text>
</comment>
<evidence type="ECO:0000256" key="12">
    <source>
        <dbReference type="ARBA" id="ARBA00034617"/>
    </source>
</evidence>
<keyword evidence="11" id="KW-0413">Isomerase</keyword>
<evidence type="ECO:0000256" key="9">
    <source>
        <dbReference type="ARBA" id="ARBA00023172"/>
    </source>
</evidence>
<keyword evidence="9 15" id="KW-0233">DNA recombination</keyword>
<feature type="domain" description="Helicase ATP-binding" evidence="16">
    <location>
        <begin position="271"/>
        <end position="431"/>
    </location>
</feature>
<evidence type="ECO:0000256" key="8">
    <source>
        <dbReference type="ARBA" id="ARBA00023125"/>
    </source>
</evidence>
<dbReference type="Pfam" id="PF19833">
    <property type="entry name" value="RecG_dom3_C"/>
    <property type="match status" value="1"/>
</dbReference>
<sequence>MNDVLQQPISEIKGVGEKLQSHLNELGLFTVEDLLFYFPHRYDSYEVKPLTELDHNEKATIEGEIVSEPVVSYYGRKKSRLTFTLQVEHFAVKAVMFNRAFAKKQLQQGDTVTVTGKWDQQRLQVTVSQFKKGESKSQAPIQPVYTLKEGVNMNTLRKVMTAAFGEYGGSVKEILPEDLALAYKLPPRREALQQMHYPENRVMLKHAKRRFVYEEFLIFQLKMQLLRKHNRESTHGIVQRYDNQKLTGFVQSLPFELTGAQKRSLAEILKDMKRPHRMNRLLQGDVGSGKTAVAAIALYASITAGYQGALMVPTEILAEQHYQSLSAMFEGRARVELLTGSIKGKKRQEILEAVKAEEIDILVGTHALIQDEVLFSHLGFVIVDEQHRFGVEQRRTLRDKGLSPDVLFMTATPIPRTLAITAFGDMDVSVIDEMPAGRKPVETYWVKGEMTDRVLNFIKKEIDQGHQAYVICPLIEESDQLDIQNAIDLYHQLSSVFEPDISVGLMHGRLHNDEKEEVMKEFADNHLNILVSTTVVEVGVNVPNATMMVIYDAQRFGLSQLHQLRGRVGRGSDQSYCILLADPKGDVGKERMRIMTETNDGFELSEQDLKLRGPGDFFGKKQSGLPEFKVGDMVHDYRALETARKDAAEMIEEDVLDQHESYSSLKEVVYKDKQIMENVLD</sequence>
<dbReference type="Gene3D" id="2.40.50.140">
    <property type="entry name" value="Nucleic acid-binding proteins"/>
    <property type="match status" value="1"/>
</dbReference>
<dbReference type="InterPro" id="IPR012340">
    <property type="entry name" value="NA-bd_OB-fold"/>
</dbReference>
<dbReference type="SMART" id="SM00487">
    <property type="entry name" value="DEXDc"/>
    <property type="match status" value="1"/>
</dbReference>
<dbReference type="CDD" id="cd17992">
    <property type="entry name" value="DEXHc_RecG"/>
    <property type="match status" value="1"/>
</dbReference>
<dbReference type="Pfam" id="PF00270">
    <property type="entry name" value="DEAD"/>
    <property type="match status" value="1"/>
</dbReference>
<evidence type="ECO:0000313" key="19">
    <source>
        <dbReference type="Proteomes" id="UP000663970"/>
    </source>
</evidence>
<dbReference type="Pfam" id="PF00271">
    <property type="entry name" value="Helicase_C"/>
    <property type="match status" value="1"/>
</dbReference>
<dbReference type="InterPro" id="IPR001650">
    <property type="entry name" value="Helicase_C-like"/>
</dbReference>
<keyword evidence="8" id="KW-0238">DNA-binding</keyword>
<comment type="catalytic activity">
    <reaction evidence="14 15">
        <text>ATP + H2O = ADP + phosphate + H(+)</text>
        <dbReference type="Rhea" id="RHEA:13065"/>
        <dbReference type="ChEBI" id="CHEBI:15377"/>
        <dbReference type="ChEBI" id="CHEBI:15378"/>
        <dbReference type="ChEBI" id="CHEBI:30616"/>
        <dbReference type="ChEBI" id="CHEBI:43474"/>
        <dbReference type="ChEBI" id="CHEBI:456216"/>
        <dbReference type="EC" id="5.6.2.4"/>
    </reaction>
</comment>
<dbReference type="EMBL" id="JAEKJY010000001">
    <property type="protein sequence ID" value="MBN8234415.1"/>
    <property type="molecule type" value="Genomic_DNA"/>
</dbReference>
<dbReference type="InterPro" id="IPR033454">
    <property type="entry name" value="RecG_wedge"/>
</dbReference>
<comment type="function">
    <text evidence="15">Plays a critical role in recombination and DNA repair. Helps process Holliday junction intermediates to mature products by catalyzing branch migration. Has replication fork regression activity, unwinds stalled or blocked replication forks to make a HJ that can be resolved. Has a DNA unwinding activity characteristic of a DNA helicase with 3'-5' polarity.</text>
</comment>
<keyword evidence="6 15" id="KW-0347">Helicase</keyword>
<evidence type="ECO:0000256" key="5">
    <source>
        <dbReference type="ARBA" id="ARBA00022801"/>
    </source>
</evidence>
<dbReference type="Gene3D" id="3.40.50.300">
    <property type="entry name" value="P-loop containing nucleotide triphosphate hydrolases"/>
    <property type="match status" value="2"/>
</dbReference>
<evidence type="ECO:0000256" key="2">
    <source>
        <dbReference type="ARBA" id="ARBA00017846"/>
    </source>
</evidence>
<comment type="caution">
    <text evidence="18">The sequence shown here is derived from an EMBL/GenBank/DDBJ whole genome shotgun (WGS) entry which is preliminary data.</text>
</comment>
<dbReference type="CDD" id="cd04488">
    <property type="entry name" value="RecG_wedge_OBF"/>
    <property type="match status" value="1"/>
</dbReference>
<keyword evidence="3 15" id="KW-0547">Nucleotide-binding</keyword>
<dbReference type="CDD" id="cd18811">
    <property type="entry name" value="SF2_C_RecG"/>
    <property type="match status" value="1"/>
</dbReference>
<keyword evidence="4 15" id="KW-0227">DNA damage</keyword>
<dbReference type="PANTHER" id="PTHR47964">
    <property type="entry name" value="ATP-DEPENDENT DNA HELICASE HOMOLOG RECG, CHLOROPLASTIC"/>
    <property type="match status" value="1"/>
</dbReference>
<evidence type="ECO:0000313" key="18">
    <source>
        <dbReference type="EMBL" id="MBN8234415.1"/>
    </source>
</evidence>
<keyword evidence="19" id="KW-1185">Reference proteome</keyword>
<proteinExistence type="inferred from homology"/>
<dbReference type="PROSITE" id="PS51194">
    <property type="entry name" value="HELICASE_CTER"/>
    <property type="match status" value="1"/>
</dbReference>
<evidence type="ECO:0000259" key="17">
    <source>
        <dbReference type="PROSITE" id="PS51194"/>
    </source>
</evidence>
<evidence type="ECO:0000256" key="13">
    <source>
        <dbReference type="ARBA" id="ARBA00034808"/>
    </source>
</evidence>
<feature type="domain" description="Helicase C-terminal" evidence="17">
    <location>
        <begin position="450"/>
        <end position="610"/>
    </location>
</feature>
<gene>
    <name evidence="18" type="primary">recG</name>
    <name evidence="18" type="ORF">JF544_04105</name>
</gene>
<dbReference type="NCBIfam" id="TIGR00643">
    <property type="entry name" value="recG"/>
    <property type="match status" value="1"/>
</dbReference>
<dbReference type="SUPFAM" id="SSF50249">
    <property type="entry name" value="Nucleic acid-binding proteins"/>
    <property type="match status" value="1"/>
</dbReference>
<keyword evidence="5 15" id="KW-0378">Hydrolase</keyword>
<accession>A0ABS3DSW5</accession>